<dbReference type="RefSeq" id="WP_238313452.1">
    <property type="nucleotide sequence ID" value="NZ_BPQV01000014.1"/>
</dbReference>
<proteinExistence type="predicted"/>
<sequence>MRTALIALVLALSAGSARAQSATDPVETVRAFYAKDDINAVRFYAKGLRRLFERDQREAKGEVGRLGFAFHVNGQDTEPGFSKSLTLTPLAVEADRAEVQATFRNGSPQELRYSLLREGGLWKIADVRSLRKDRWDLMEILSAPLR</sequence>
<keyword evidence="1" id="KW-0732">Signal</keyword>
<evidence type="ECO:0000313" key="3">
    <source>
        <dbReference type="EMBL" id="GJE29189.1"/>
    </source>
</evidence>
<evidence type="ECO:0000313" key="4">
    <source>
        <dbReference type="Proteomes" id="UP001055156"/>
    </source>
</evidence>
<feature type="domain" description="DUF3828" evidence="2">
    <location>
        <begin position="35"/>
        <end position="130"/>
    </location>
</feature>
<reference evidence="3" key="2">
    <citation type="submission" date="2021-08" db="EMBL/GenBank/DDBJ databases">
        <authorList>
            <person name="Tani A."/>
            <person name="Ola A."/>
            <person name="Ogura Y."/>
            <person name="Katsura K."/>
            <person name="Hayashi T."/>
        </authorList>
    </citation>
    <scope>NUCLEOTIDE SEQUENCE</scope>
    <source>
        <strain evidence="3">NBRC 15689</strain>
    </source>
</reference>
<organism evidence="3 4">
    <name type="scientific">Methylobacterium organophilum</name>
    <dbReference type="NCBI Taxonomy" id="410"/>
    <lineage>
        <taxon>Bacteria</taxon>
        <taxon>Pseudomonadati</taxon>
        <taxon>Pseudomonadota</taxon>
        <taxon>Alphaproteobacteria</taxon>
        <taxon>Hyphomicrobiales</taxon>
        <taxon>Methylobacteriaceae</taxon>
        <taxon>Methylobacterium</taxon>
    </lineage>
</organism>
<dbReference type="Pfam" id="PF12883">
    <property type="entry name" value="DUF3828"/>
    <property type="match status" value="1"/>
</dbReference>
<name>A0ABQ4TDQ5_METOR</name>
<dbReference type="EMBL" id="BPQV01000014">
    <property type="protein sequence ID" value="GJE29189.1"/>
    <property type="molecule type" value="Genomic_DNA"/>
</dbReference>
<feature type="chain" id="PRO_5046616712" description="DUF3828 domain-containing protein" evidence="1">
    <location>
        <begin position="20"/>
        <end position="146"/>
    </location>
</feature>
<dbReference type="Proteomes" id="UP001055156">
    <property type="component" value="Unassembled WGS sequence"/>
</dbReference>
<reference evidence="3" key="1">
    <citation type="journal article" date="2021" name="Front. Microbiol.">
        <title>Comprehensive Comparative Genomics and Phenotyping of Methylobacterium Species.</title>
        <authorList>
            <person name="Alessa O."/>
            <person name="Ogura Y."/>
            <person name="Fujitani Y."/>
            <person name="Takami H."/>
            <person name="Hayashi T."/>
            <person name="Sahin N."/>
            <person name="Tani A."/>
        </authorList>
    </citation>
    <scope>NUCLEOTIDE SEQUENCE</scope>
    <source>
        <strain evidence="3">NBRC 15689</strain>
    </source>
</reference>
<protein>
    <recommendedName>
        <fullName evidence="2">DUF3828 domain-containing protein</fullName>
    </recommendedName>
</protein>
<comment type="caution">
    <text evidence="3">The sequence shown here is derived from an EMBL/GenBank/DDBJ whole genome shotgun (WGS) entry which is preliminary data.</text>
</comment>
<evidence type="ECO:0000256" key="1">
    <source>
        <dbReference type="SAM" id="SignalP"/>
    </source>
</evidence>
<dbReference type="InterPro" id="IPR024289">
    <property type="entry name" value="DUF3828"/>
</dbReference>
<feature type="signal peptide" evidence="1">
    <location>
        <begin position="1"/>
        <end position="19"/>
    </location>
</feature>
<keyword evidence="4" id="KW-1185">Reference proteome</keyword>
<gene>
    <name evidence="3" type="ORF">LKMONMHP_4068</name>
</gene>
<accession>A0ABQ4TDQ5</accession>
<dbReference type="Gene3D" id="3.10.450.50">
    <property type="match status" value="1"/>
</dbReference>
<evidence type="ECO:0000259" key="2">
    <source>
        <dbReference type="Pfam" id="PF12883"/>
    </source>
</evidence>